<comment type="caution">
    <text evidence="1">The sequence shown here is derived from an EMBL/GenBank/DDBJ whole genome shotgun (WGS) entry which is preliminary data.</text>
</comment>
<sequence>MWTVRFIPEAWVNDCAVRVDPDGADTFTISDSEALQALQGASQHRDWDHLQDHANAPEWIRRWRGPFTIELIDADGETWSARPALWPARANELLGVQ</sequence>
<gene>
    <name evidence="1" type="ORF">AWC16_20570</name>
</gene>
<accession>A0A1X1YAT1</accession>
<dbReference type="RefSeq" id="WP_085266403.1">
    <property type="nucleotide sequence ID" value="NZ_LQPG01000039.1"/>
</dbReference>
<name>A0A1X1YAT1_9MYCO</name>
<reference evidence="1 2" key="1">
    <citation type="submission" date="2016-01" db="EMBL/GenBank/DDBJ databases">
        <title>The new phylogeny of the genus Mycobacterium.</title>
        <authorList>
            <person name="Tarcisio F."/>
            <person name="Conor M."/>
            <person name="Antonella G."/>
            <person name="Elisabetta G."/>
            <person name="Giulia F.S."/>
            <person name="Sara T."/>
            <person name="Anna F."/>
            <person name="Clotilde B."/>
            <person name="Roberto B."/>
            <person name="Veronica D.S."/>
            <person name="Fabio R."/>
            <person name="Monica P."/>
            <person name="Olivier J."/>
            <person name="Enrico T."/>
            <person name="Nicola S."/>
        </authorList>
    </citation>
    <scope>NUCLEOTIDE SEQUENCE [LARGE SCALE GENOMIC DNA]</scope>
    <source>
        <strain evidence="1 2">DSM 45394</strain>
    </source>
</reference>
<dbReference type="OrthoDB" id="9811841at2"/>
<evidence type="ECO:0000313" key="2">
    <source>
        <dbReference type="Proteomes" id="UP000193866"/>
    </source>
</evidence>
<dbReference type="AlphaFoldDB" id="A0A1X1YAT1"/>
<organism evidence="1 2">
    <name type="scientific">Mycolicibacter longobardus</name>
    <dbReference type="NCBI Taxonomy" id="1108812"/>
    <lineage>
        <taxon>Bacteria</taxon>
        <taxon>Bacillati</taxon>
        <taxon>Actinomycetota</taxon>
        <taxon>Actinomycetes</taxon>
        <taxon>Mycobacteriales</taxon>
        <taxon>Mycobacteriaceae</taxon>
        <taxon>Mycolicibacter</taxon>
    </lineage>
</organism>
<dbReference type="Proteomes" id="UP000193866">
    <property type="component" value="Unassembled WGS sequence"/>
</dbReference>
<proteinExistence type="predicted"/>
<keyword evidence="2" id="KW-1185">Reference proteome</keyword>
<dbReference type="EMBL" id="LQPG01000039">
    <property type="protein sequence ID" value="ORW08124.1"/>
    <property type="molecule type" value="Genomic_DNA"/>
</dbReference>
<protein>
    <submittedName>
        <fullName evidence="1">Uncharacterized protein</fullName>
    </submittedName>
</protein>
<evidence type="ECO:0000313" key="1">
    <source>
        <dbReference type="EMBL" id="ORW08124.1"/>
    </source>
</evidence>
<dbReference type="STRING" id="1108812.AWC16_20570"/>